<feature type="domain" description="Adenosine deaminase" evidence="8">
    <location>
        <begin position="133"/>
        <end position="358"/>
    </location>
</feature>
<reference evidence="9" key="1">
    <citation type="submission" date="2011-04" db="EMBL/GenBank/DDBJ databases">
        <title>Evolution of plant cell wall degrading machinery underlies the functional diversity of forest fungi.</title>
        <authorList>
            <consortium name="US DOE Joint Genome Institute (JGI-PGF)"/>
            <person name="Eastwood D.C."/>
            <person name="Floudas D."/>
            <person name="Binder M."/>
            <person name="Majcherczyk A."/>
            <person name="Schneider P."/>
            <person name="Aerts A."/>
            <person name="Asiegbu F.O."/>
            <person name="Baker S.E."/>
            <person name="Barry K."/>
            <person name="Bendiksby M."/>
            <person name="Blumentritt M."/>
            <person name="Coutinho P.M."/>
            <person name="Cullen D."/>
            <person name="Cullen D."/>
            <person name="Gathman A."/>
            <person name="Goodell B."/>
            <person name="Henrissat B."/>
            <person name="Ihrmark K."/>
            <person name="Kauserud H."/>
            <person name="Kohler A."/>
            <person name="LaButti K."/>
            <person name="Lapidus A."/>
            <person name="Lavin J.L."/>
            <person name="Lee Y.-H."/>
            <person name="Lindquist E."/>
            <person name="Lilly W."/>
            <person name="Lucas S."/>
            <person name="Morin E."/>
            <person name="Murat C."/>
            <person name="Oguiza J.A."/>
            <person name="Park J."/>
            <person name="Pisabarro A.G."/>
            <person name="Riley R."/>
            <person name="Rosling A."/>
            <person name="Salamov A."/>
            <person name="Schmidt O."/>
            <person name="Schmutz J."/>
            <person name="Skrede I."/>
            <person name="Stenlid J."/>
            <person name="Wiebenga A."/>
            <person name="Xie X."/>
            <person name="Kues U."/>
            <person name="Hibbett D.S."/>
            <person name="Hoffmeister D."/>
            <person name="Hogberg N."/>
            <person name="Martin F."/>
            <person name="Grigoriev I.V."/>
            <person name="Watkinson S.C."/>
        </authorList>
    </citation>
    <scope>NUCLEOTIDE SEQUENCE</scope>
    <source>
        <strain evidence="9">S7.9</strain>
    </source>
</reference>
<dbReference type="InterPro" id="IPR032466">
    <property type="entry name" value="Metal_Hydrolase"/>
</dbReference>
<name>F8PBF0_SERL9</name>
<gene>
    <name evidence="9" type="ORF">SERLADRAFT_358506</name>
</gene>
<protein>
    <recommendedName>
        <fullName evidence="8">Adenosine deaminase domain-containing protein</fullName>
    </recommendedName>
</protein>
<dbReference type="KEGG" id="sla:SERLADRAFT_358506"/>
<sequence length="377" mass="40878">MGITGFAADALRSLSTAQRSFIESLPKAELHAHLNGSIPIETLQELAKEYTIDSDDGMSSTLPPDIQTGLARLQSGPTLYDINSFFPLFPAIYFLTSTPRTLARATHAVLDSFLGPTPSPSESTGQLPPSSPQCTYLELRTTPRATTALTFASYLDVVLAEIELYPPEKAALIVSIDRRMTVDVVKEIVKLTIDLKEQGRRVVGVDLCGDPLAGNMHEFAPHFKRAKEAGLGITLHIAETVTNPASETLHFLSWSPDRLGHATFLNEDAKAIVMRDNICVEICLTSNLLCKTVSTLEEHHIRHYLRNNHTIAICTDDTLPFRNSLPGEYALLLATPPLGLGLSEAEVERVAKMGMSARFGCGSGPGPSDDAVTVPDT</sequence>
<keyword evidence="4" id="KW-0378">Hydrolase</keyword>
<dbReference type="SUPFAM" id="SSF51556">
    <property type="entry name" value="Metallo-dependent hydrolases"/>
    <property type="match status" value="1"/>
</dbReference>
<evidence type="ECO:0000313" key="9">
    <source>
        <dbReference type="EMBL" id="EGO19590.1"/>
    </source>
</evidence>
<dbReference type="GO" id="GO:0009117">
    <property type="term" value="P:nucleotide metabolic process"/>
    <property type="evidence" value="ECO:0007669"/>
    <property type="project" value="UniProtKB-KW"/>
</dbReference>
<organism>
    <name type="scientific">Serpula lacrymans var. lacrymans (strain S7.9)</name>
    <name type="common">Dry rot fungus</name>
    <dbReference type="NCBI Taxonomy" id="578457"/>
    <lineage>
        <taxon>Eukaryota</taxon>
        <taxon>Fungi</taxon>
        <taxon>Dikarya</taxon>
        <taxon>Basidiomycota</taxon>
        <taxon>Agaricomycotina</taxon>
        <taxon>Agaricomycetes</taxon>
        <taxon>Agaricomycetidae</taxon>
        <taxon>Boletales</taxon>
        <taxon>Coniophorineae</taxon>
        <taxon>Serpulaceae</taxon>
        <taxon>Serpula</taxon>
    </lineage>
</organism>
<dbReference type="RefSeq" id="XP_007323723.1">
    <property type="nucleotide sequence ID" value="XM_007323661.1"/>
</dbReference>
<dbReference type="OrthoDB" id="272271at2759"/>
<evidence type="ECO:0000256" key="2">
    <source>
        <dbReference type="ARBA" id="ARBA00006676"/>
    </source>
</evidence>
<evidence type="ECO:0000256" key="1">
    <source>
        <dbReference type="ARBA" id="ARBA00001947"/>
    </source>
</evidence>
<comment type="catalytic activity">
    <reaction evidence="7">
        <text>N(6)-methyl-AMP + H2O + H(+) = IMP + methylamine</text>
        <dbReference type="Rhea" id="RHEA:16001"/>
        <dbReference type="ChEBI" id="CHEBI:15377"/>
        <dbReference type="ChEBI" id="CHEBI:15378"/>
        <dbReference type="ChEBI" id="CHEBI:58053"/>
        <dbReference type="ChEBI" id="CHEBI:59338"/>
        <dbReference type="ChEBI" id="CHEBI:144842"/>
    </reaction>
    <physiologicalReaction direction="left-to-right" evidence="7">
        <dbReference type="Rhea" id="RHEA:16002"/>
    </physiologicalReaction>
</comment>
<dbReference type="Gene3D" id="3.20.20.140">
    <property type="entry name" value="Metal-dependent hydrolases"/>
    <property type="match status" value="1"/>
</dbReference>
<comment type="similarity">
    <text evidence="2">Belongs to the metallo-dependent hydrolases superfamily. Adenosine and AMP deaminases family.</text>
</comment>
<dbReference type="InterPro" id="IPR006330">
    <property type="entry name" value="Ado/ade_deaminase"/>
</dbReference>
<dbReference type="PANTHER" id="PTHR11409">
    <property type="entry name" value="ADENOSINE DEAMINASE"/>
    <property type="match status" value="1"/>
</dbReference>
<proteinExistence type="inferred from homology"/>
<dbReference type="GO" id="GO:0046103">
    <property type="term" value="P:inosine biosynthetic process"/>
    <property type="evidence" value="ECO:0007669"/>
    <property type="project" value="TreeGrafter"/>
</dbReference>
<dbReference type="GeneID" id="18809617"/>
<keyword evidence="3" id="KW-0479">Metal-binding</keyword>
<dbReference type="GO" id="GO:0004000">
    <property type="term" value="F:adenosine deaminase activity"/>
    <property type="evidence" value="ECO:0007669"/>
    <property type="project" value="TreeGrafter"/>
</dbReference>
<keyword evidence="5" id="KW-0862">Zinc</keyword>
<dbReference type="PANTHER" id="PTHR11409:SF42">
    <property type="entry name" value="ADENOSINE DEAMINASE-LIKE PROTEIN"/>
    <property type="match status" value="1"/>
</dbReference>
<evidence type="ECO:0000256" key="6">
    <source>
        <dbReference type="ARBA" id="ARBA00023080"/>
    </source>
</evidence>
<dbReference type="Pfam" id="PF00962">
    <property type="entry name" value="A_deaminase"/>
    <property type="match status" value="1"/>
</dbReference>
<dbReference type="AlphaFoldDB" id="F8PBF0"/>
<dbReference type="GO" id="GO:0046872">
    <property type="term" value="F:metal ion binding"/>
    <property type="evidence" value="ECO:0007669"/>
    <property type="project" value="UniProtKB-KW"/>
</dbReference>
<evidence type="ECO:0000256" key="4">
    <source>
        <dbReference type="ARBA" id="ARBA00022801"/>
    </source>
</evidence>
<dbReference type="InterPro" id="IPR001365">
    <property type="entry name" value="A_deaminase_dom"/>
</dbReference>
<accession>F8PBF0</accession>
<evidence type="ECO:0000256" key="3">
    <source>
        <dbReference type="ARBA" id="ARBA00022723"/>
    </source>
</evidence>
<evidence type="ECO:0000256" key="5">
    <source>
        <dbReference type="ARBA" id="ARBA00022833"/>
    </source>
</evidence>
<dbReference type="EMBL" id="GL945443">
    <property type="protein sequence ID" value="EGO19590.1"/>
    <property type="molecule type" value="Genomic_DNA"/>
</dbReference>
<evidence type="ECO:0000259" key="8">
    <source>
        <dbReference type="Pfam" id="PF00962"/>
    </source>
</evidence>
<evidence type="ECO:0000256" key="7">
    <source>
        <dbReference type="ARBA" id="ARBA00048787"/>
    </source>
</evidence>
<keyword evidence="6" id="KW-0546">Nucleotide metabolism</keyword>
<dbReference type="HOGENOM" id="CLU_039228_3_0_1"/>
<dbReference type="Proteomes" id="UP000008064">
    <property type="component" value="Unassembled WGS sequence"/>
</dbReference>
<dbReference type="GO" id="GO:0006154">
    <property type="term" value="P:adenosine catabolic process"/>
    <property type="evidence" value="ECO:0007669"/>
    <property type="project" value="TreeGrafter"/>
</dbReference>
<comment type="cofactor">
    <cofactor evidence="1">
        <name>Zn(2+)</name>
        <dbReference type="ChEBI" id="CHEBI:29105"/>
    </cofactor>
</comment>